<dbReference type="GO" id="GO:0000139">
    <property type="term" value="C:Golgi membrane"/>
    <property type="evidence" value="ECO:0007669"/>
    <property type="project" value="UniProtKB-SubCell"/>
</dbReference>
<keyword evidence="6" id="KW-0963">Cytoplasm</keyword>
<evidence type="ECO:0000256" key="5">
    <source>
        <dbReference type="ARBA" id="ARBA00022475"/>
    </source>
</evidence>
<evidence type="ECO:0000256" key="4">
    <source>
        <dbReference type="ARBA" id="ARBA00010596"/>
    </source>
</evidence>
<feature type="transmembrane region" description="Helical" evidence="14">
    <location>
        <begin position="97"/>
        <end position="115"/>
    </location>
</feature>
<evidence type="ECO:0000256" key="9">
    <source>
        <dbReference type="ARBA" id="ARBA00022989"/>
    </source>
</evidence>
<dbReference type="AlphaFoldDB" id="A0AAV5UNR4"/>
<dbReference type="InterPro" id="IPR051521">
    <property type="entry name" value="tRNA_Mod/Golgi_Maint"/>
</dbReference>
<feature type="transmembrane region" description="Helical" evidence="14">
    <location>
        <begin position="223"/>
        <end position="241"/>
    </location>
</feature>
<dbReference type="PANTHER" id="PTHR15627:SF14">
    <property type="entry name" value="PROTEIN YIPF3"/>
    <property type="match status" value="1"/>
</dbReference>
<evidence type="ECO:0000313" key="17">
    <source>
        <dbReference type="EMBL" id="GMS83638.1"/>
    </source>
</evidence>
<keyword evidence="10" id="KW-0333">Golgi apparatus</keyword>
<sequence length="271" mass="30413">AMDYPPGYTPSPRQRAPSVPEAEGNAPQGPDFSNMHSQIGHMMWEAGSKQIKDSFNSYGRIDLFRPYFDVEPIQVRNRLLQSFLPRKPSQIVVMNDLYGPCMIVLTMVAFLLWNMKSSGFTIQNGTLMGTAFVSCFAAWLFLSGILYTICFLLSTEVSLVHIFSLFGYSMTSHCVVLLLTSIYHPSHDHLYFFLLMGIFCLPSALRMAFYLSSKTREKTYKATLMAAVVGIHLLYITYLHFGFHVVLEEIDEILGDAPANVPVKVAIPVSA</sequence>
<evidence type="ECO:0000256" key="10">
    <source>
        <dbReference type="ARBA" id="ARBA00023034"/>
    </source>
</evidence>
<dbReference type="GO" id="GO:0030154">
    <property type="term" value="P:cell differentiation"/>
    <property type="evidence" value="ECO:0007669"/>
    <property type="project" value="UniProtKB-KW"/>
</dbReference>
<feature type="transmembrane region" description="Helical" evidence="14">
    <location>
        <begin position="127"/>
        <end position="153"/>
    </location>
</feature>
<feature type="non-terminal residue" evidence="18">
    <location>
        <position position="1"/>
    </location>
</feature>
<dbReference type="GO" id="GO:0005886">
    <property type="term" value="C:plasma membrane"/>
    <property type="evidence" value="ECO:0007669"/>
    <property type="project" value="UniProtKB-SubCell"/>
</dbReference>
<evidence type="ECO:0000256" key="12">
    <source>
        <dbReference type="ARBA" id="ARBA00023180"/>
    </source>
</evidence>
<evidence type="ECO:0000256" key="2">
    <source>
        <dbReference type="ARBA" id="ARBA00004496"/>
    </source>
</evidence>
<keyword evidence="19" id="KW-1185">Reference proteome</keyword>
<keyword evidence="5" id="KW-1003">Cell membrane</keyword>
<dbReference type="EMBL" id="BTSX01000058">
    <property type="protein sequence ID" value="GMT08313.1"/>
    <property type="molecule type" value="Genomic_DNA"/>
</dbReference>
<evidence type="ECO:0000256" key="7">
    <source>
        <dbReference type="ARBA" id="ARBA00022692"/>
    </source>
</evidence>
<evidence type="ECO:0000256" key="14">
    <source>
        <dbReference type="RuleBase" id="RU361264"/>
    </source>
</evidence>
<comment type="function">
    <text evidence="13">Involved in the maintenance of the Golgi structure. May play a role in hematopoiesis.</text>
</comment>
<evidence type="ECO:0000256" key="3">
    <source>
        <dbReference type="ARBA" id="ARBA00004651"/>
    </source>
</evidence>
<accession>A0AAV5UNR4</accession>
<evidence type="ECO:0000256" key="6">
    <source>
        <dbReference type="ARBA" id="ARBA00022490"/>
    </source>
</evidence>
<proteinExistence type="inferred from homology"/>
<keyword evidence="8" id="KW-0221">Differentiation</keyword>
<feature type="region of interest" description="Disordered" evidence="15">
    <location>
        <begin position="1"/>
        <end position="32"/>
    </location>
</feature>
<evidence type="ECO:0000256" key="13">
    <source>
        <dbReference type="ARBA" id="ARBA00024809"/>
    </source>
</evidence>
<dbReference type="Pfam" id="PF04893">
    <property type="entry name" value="Yip1"/>
    <property type="match status" value="1"/>
</dbReference>
<feature type="transmembrane region" description="Helical" evidence="14">
    <location>
        <begin position="165"/>
        <end position="184"/>
    </location>
</feature>
<dbReference type="Proteomes" id="UP001432027">
    <property type="component" value="Unassembled WGS sequence"/>
</dbReference>
<keyword evidence="7 14" id="KW-0812">Transmembrane</keyword>
<gene>
    <name evidence="18" type="ORF">PENTCL1PPCAC_30487</name>
    <name evidence="17" type="ORF">PENTCL1PPCAC_5813</name>
</gene>
<evidence type="ECO:0000256" key="1">
    <source>
        <dbReference type="ARBA" id="ARBA00004257"/>
    </source>
</evidence>
<evidence type="ECO:0000256" key="8">
    <source>
        <dbReference type="ARBA" id="ARBA00022782"/>
    </source>
</evidence>
<keyword evidence="12" id="KW-0325">Glycoprotein</keyword>
<keyword evidence="9 14" id="KW-1133">Transmembrane helix</keyword>
<reference evidence="18" key="1">
    <citation type="submission" date="2023-10" db="EMBL/GenBank/DDBJ databases">
        <title>Genome assembly of Pristionchus species.</title>
        <authorList>
            <person name="Yoshida K."/>
            <person name="Sommer R.J."/>
        </authorList>
    </citation>
    <scope>NUCLEOTIDE SEQUENCE</scope>
    <source>
        <strain evidence="18">RS0144</strain>
    </source>
</reference>
<name>A0AAV5UNR4_9BILA</name>
<dbReference type="EMBL" id="BTSX01000002">
    <property type="protein sequence ID" value="GMS83638.1"/>
    <property type="molecule type" value="Genomic_DNA"/>
</dbReference>
<protein>
    <recommendedName>
        <fullName evidence="14">Protein YIPF</fullName>
    </recommendedName>
</protein>
<comment type="similarity">
    <text evidence="4 14">Belongs to the YIP1 family.</text>
</comment>
<evidence type="ECO:0000259" key="16">
    <source>
        <dbReference type="Pfam" id="PF04893"/>
    </source>
</evidence>
<evidence type="ECO:0000256" key="11">
    <source>
        <dbReference type="ARBA" id="ARBA00023136"/>
    </source>
</evidence>
<feature type="transmembrane region" description="Helical" evidence="14">
    <location>
        <begin position="190"/>
        <end position="211"/>
    </location>
</feature>
<dbReference type="PANTHER" id="PTHR15627">
    <property type="entry name" value="NATURAL KILLER CELL-SPECIFIC ANTIGEN KLIP1"/>
    <property type="match status" value="1"/>
</dbReference>
<organism evidence="18 19">
    <name type="scientific">Pristionchus entomophagus</name>
    <dbReference type="NCBI Taxonomy" id="358040"/>
    <lineage>
        <taxon>Eukaryota</taxon>
        <taxon>Metazoa</taxon>
        <taxon>Ecdysozoa</taxon>
        <taxon>Nematoda</taxon>
        <taxon>Chromadorea</taxon>
        <taxon>Rhabditida</taxon>
        <taxon>Rhabditina</taxon>
        <taxon>Diplogasteromorpha</taxon>
        <taxon>Diplogasteroidea</taxon>
        <taxon>Neodiplogasteridae</taxon>
        <taxon>Pristionchus</taxon>
    </lineage>
</organism>
<comment type="caution">
    <text evidence="18">The sequence shown here is derived from an EMBL/GenBank/DDBJ whole genome shotgun (WGS) entry which is preliminary data.</text>
</comment>
<evidence type="ECO:0000256" key="15">
    <source>
        <dbReference type="SAM" id="MobiDB-lite"/>
    </source>
</evidence>
<evidence type="ECO:0000313" key="19">
    <source>
        <dbReference type="Proteomes" id="UP001432027"/>
    </source>
</evidence>
<feature type="domain" description="Yip1" evidence="16">
    <location>
        <begin position="95"/>
        <end position="236"/>
    </location>
</feature>
<comment type="subcellular location">
    <subcellularLocation>
        <location evidence="3">Cell membrane</location>
        <topology evidence="3">Multi-pass membrane protein</topology>
    </subcellularLocation>
    <subcellularLocation>
        <location evidence="2">Cytoplasm</location>
    </subcellularLocation>
    <subcellularLocation>
        <location evidence="14">Golgi apparatus membrane</location>
        <topology evidence="14">Multi-pass membrane protein</topology>
    </subcellularLocation>
    <subcellularLocation>
        <location evidence="1">Golgi apparatus</location>
        <location evidence="1">cis-Golgi network membrane</location>
        <topology evidence="1">Multi-pass membrane protein</topology>
    </subcellularLocation>
</comment>
<keyword evidence="11 14" id="KW-0472">Membrane</keyword>
<evidence type="ECO:0000313" key="18">
    <source>
        <dbReference type="EMBL" id="GMT08313.1"/>
    </source>
</evidence>
<dbReference type="InterPro" id="IPR006977">
    <property type="entry name" value="Yip1_dom"/>
</dbReference>